<feature type="compositionally biased region" description="Basic and acidic residues" evidence="1">
    <location>
        <begin position="67"/>
        <end position="76"/>
    </location>
</feature>
<dbReference type="AlphaFoldDB" id="A0A918RL70"/>
<feature type="region of interest" description="Disordered" evidence="1">
    <location>
        <begin position="20"/>
        <end position="83"/>
    </location>
</feature>
<keyword evidence="4" id="KW-1185">Reference proteome</keyword>
<protein>
    <recommendedName>
        <fullName evidence="5">Lipoprotein</fullName>
    </recommendedName>
</protein>
<comment type="caution">
    <text evidence="3">The sequence shown here is derived from an EMBL/GenBank/DDBJ whole genome shotgun (WGS) entry which is preliminary data.</text>
</comment>
<dbReference type="RefSeq" id="WP_190059359.1">
    <property type="nucleotide sequence ID" value="NZ_BMWH01000020.1"/>
</dbReference>
<feature type="chain" id="PRO_5038888308" description="Lipoprotein" evidence="2">
    <location>
        <begin position="22"/>
        <end position="158"/>
    </location>
</feature>
<evidence type="ECO:0000256" key="1">
    <source>
        <dbReference type="SAM" id="MobiDB-lite"/>
    </source>
</evidence>
<keyword evidence="2" id="KW-0732">Signal</keyword>
<organism evidence="3 4">
    <name type="scientific">Streptomyces echinoruber</name>
    <dbReference type="NCBI Taxonomy" id="68898"/>
    <lineage>
        <taxon>Bacteria</taxon>
        <taxon>Bacillati</taxon>
        <taxon>Actinomycetota</taxon>
        <taxon>Actinomycetes</taxon>
        <taxon>Kitasatosporales</taxon>
        <taxon>Streptomycetaceae</taxon>
        <taxon>Streptomyces</taxon>
    </lineage>
</organism>
<evidence type="ECO:0000256" key="2">
    <source>
        <dbReference type="SAM" id="SignalP"/>
    </source>
</evidence>
<name>A0A918RL70_9ACTN</name>
<accession>A0A918RL70</accession>
<evidence type="ECO:0000313" key="4">
    <source>
        <dbReference type="Proteomes" id="UP000623010"/>
    </source>
</evidence>
<dbReference type="PROSITE" id="PS51257">
    <property type="entry name" value="PROKAR_LIPOPROTEIN"/>
    <property type="match status" value="1"/>
</dbReference>
<proteinExistence type="predicted"/>
<evidence type="ECO:0000313" key="3">
    <source>
        <dbReference type="EMBL" id="GHA01387.1"/>
    </source>
</evidence>
<dbReference type="Proteomes" id="UP000623010">
    <property type="component" value="Unassembled WGS sequence"/>
</dbReference>
<feature type="signal peptide" evidence="2">
    <location>
        <begin position="1"/>
        <end position="21"/>
    </location>
</feature>
<dbReference type="EMBL" id="BMWH01000020">
    <property type="protein sequence ID" value="GHA01387.1"/>
    <property type="molecule type" value="Genomic_DNA"/>
</dbReference>
<reference evidence="3" key="2">
    <citation type="submission" date="2020-09" db="EMBL/GenBank/DDBJ databases">
        <authorList>
            <person name="Sun Q."/>
            <person name="Ohkuma M."/>
        </authorList>
    </citation>
    <scope>NUCLEOTIDE SEQUENCE</scope>
    <source>
        <strain evidence="3">JCM 5016</strain>
    </source>
</reference>
<sequence>MQARTALTAIAILAATLSACGSSDSDSKSVPTKAATTEATEAPVPSSAAPETTAPAEEAPKLSPTTEKPDKYEQTWKRPYSNTTCGDFLSGMNGHERWVTAADMLSAARRSDGGSGLPADSEITRFQKDMSAACEGSADAKVTEIGAALYLMDPTYKP</sequence>
<evidence type="ECO:0008006" key="5">
    <source>
        <dbReference type="Google" id="ProtNLM"/>
    </source>
</evidence>
<reference evidence="3" key="1">
    <citation type="journal article" date="2014" name="Int. J. Syst. Evol. Microbiol.">
        <title>Complete genome sequence of Corynebacterium casei LMG S-19264T (=DSM 44701T), isolated from a smear-ripened cheese.</title>
        <authorList>
            <consortium name="US DOE Joint Genome Institute (JGI-PGF)"/>
            <person name="Walter F."/>
            <person name="Albersmeier A."/>
            <person name="Kalinowski J."/>
            <person name="Ruckert C."/>
        </authorList>
    </citation>
    <scope>NUCLEOTIDE SEQUENCE</scope>
    <source>
        <strain evidence="3">JCM 5016</strain>
    </source>
</reference>
<feature type="compositionally biased region" description="Low complexity" evidence="1">
    <location>
        <begin position="20"/>
        <end position="57"/>
    </location>
</feature>
<gene>
    <name evidence="3" type="ORF">GCM10010389_45930</name>
</gene>